<dbReference type="SUPFAM" id="SSF56112">
    <property type="entry name" value="Protein kinase-like (PK-like)"/>
    <property type="match status" value="1"/>
</dbReference>
<dbReference type="GO" id="GO:0016301">
    <property type="term" value="F:kinase activity"/>
    <property type="evidence" value="ECO:0007669"/>
    <property type="project" value="UniProtKB-KW"/>
</dbReference>
<keyword evidence="1" id="KW-0418">Kinase</keyword>
<reference evidence="1" key="2">
    <citation type="submission" date="2023-06" db="EMBL/GenBank/DDBJ databases">
        <authorList>
            <person name="Ma L."/>
            <person name="Liu K.-W."/>
            <person name="Li Z."/>
            <person name="Hsiao Y.-Y."/>
            <person name="Qi Y."/>
            <person name="Fu T."/>
            <person name="Tang G."/>
            <person name="Zhang D."/>
            <person name="Sun W.-H."/>
            <person name="Liu D.-K."/>
            <person name="Li Y."/>
            <person name="Chen G.-Z."/>
            <person name="Liu X.-D."/>
            <person name="Liao X.-Y."/>
            <person name="Jiang Y.-T."/>
            <person name="Yu X."/>
            <person name="Hao Y."/>
            <person name="Huang J."/>
            <person name="Zhao X.-W."/>
            <person name="Ke S."/>
            <person name="Chen Y.-Y."/>
            <person name="Wu W.-L."/>
            <person name="Hsu J.-L."/>
            <person name="Lin Y.-F."/>
            <person name="Huang M.-D."/>
            <person name="Li C.-Y."/>
            <person name="Huang L."/>
            <person name="Wang Z.-W."/>
            <person name="Zhao X."/>
            <person name="Zhong W.-Y."/>
            <person name="Peng D.-H."/>
            <person name="Ahmad S."/>
            <person name="Lan S."/>
            <person name="Zhang J.-S."/>
            <person name="Tsai W.-C."/>
            <person name="Van De Peer Y."/>
            <person name="Liu Z.-J."/>
        </authorList>
    </citation>
    <scope>NUCLEOTIDE SEQUENCE</scope>
    <source>
        <strain evidence="1">SCP</strain>
        <tissue evidence="1">Leaves</tissue>
    </source>
</reference>
<dbReference type="EMBL" id="JAUJYN010000002">
    <property type="protein sequence ID" value="KAK1278347.1"/>
    <property type="molecule type" value="Genomic_DNA"/>
</dbReference>
<dbReference type="Gene3D" id="1.10.510.10">
    <property type="entry name" value="Transferase(Phosphotransferase) domain 1"/>
    <property type="match status" value="1"/>
</dbReference>
<evidence type="ECO:0000313" key="1">
    <source>
        <dbReference type="EMBL" id="KAK1278347.1"/>
    </source>
</evidence>
<keyword evidence="2" id="KW-1185">Reference proteome</keyword>
<protein>
    <submittedName>
        <fullName evidence="1">L-type lectin-domain containing receptor kinase S.7</fullName>
    </submittedName>
</protein>
<comment type="caution">
    <text evidence="1">The sequence shown here is derived from an EMBL/GenBank/DDBJ whole genome shotgun (WGS) entry which is preliminary data.</text>
</comment>
<sequence length="89" mass="9712">MPNGTRSGPPLRLSNAAMVSQVGELRASRAHVPQQGSCVNPDNARDNGLYLAPKYLEHRKATEKTDVFGFCVVSLEVATGKRPIDREHP</sequence>
<gene>
    <name evidence="1" type="ORF">QJS04_geneDACA017528</name>
</gene>
<dbReference type="InterPro" id="IPR011009">
    <property type="entry name" value="Kinase-like_dom_sf"/>
</dbReference>
<reference evidence="1" key="1">
    <citation type="journal article" date="2023" name="Nat. Commun.">
        <title>Diploid and tetraploid genomes of Acorus and the evolution of monocots.</title>
        <authorList>
            <person name="Ma L."/>
            <person name="Liu K.W."/>
            <person name="Li Z."/>
            <person name="Hsiao Y.Y."/>
            <person name="Qi Y."/>
            <person name="Fu T."/>
            <person name="Tang G.D."/>
            <person name="Zhang D."/>
            <person name="Sun W.H."/>
            <person name="Liu D.K."/>
            <person name="Li Y."/>
            <person name="Chen G.Z."/>
            <person name="Liu X.D."/>
            <person name="Liao X.Y."/>
            <person name="Jiang Y.T."/>
            <person name="Yu X."/>
            <person name="Hao Y."/>
            <person name="Huang J."/>
            <person name="Zhao X.W."/>
            <person name="Ke S."/>
            <person name="Chen Y.Y."/>
            <person name="Wu W.L."/>
            <person name="Hsu J.L."/>
            <person name="Lin Y.F."/>
            <person name="Huang M.D."/>
            <person name="Li C.Y."/>
            <person name="Huang L."/>
            <person name="Wang Z.W."/>
            <person name="Zhao X."/>
            <person name="Zhong W.Y."/>
            <person name="Peng D.H."/>
            <person name="Ahmad S."/>
            <person name="Lan S."/>
            <person name="Zhang J.S."/>
            <person name="Tsai W.C."/>
            <person name="Van de Peer Y."/>
            <person name="Liu Z.J."/>
        </authorList>
    </citation>
    <scope>NUCLEOTIDE SEQUENCE</scope>
    <source>
        <strain evidence="1">SCP</strain>
    </source>
</reference>
<accession>A0AAV9BQD4</accession>
<dbReference type="AlphaFoldDB" id="A0AAV9BQD4"/>
<evidence type="ECO:0000313" key="2">
    <source>
        <dbReference type="Proteomes" id="UP001179952"/>
    </source>
</evidence>
<organism evidence="1 2">
    <name type="scientific">Acorus gramineus</name>
    <name type="common">Dwarf sweet flag</name>
    <dbReference type="NCBI Taxonomy" id="55184"/>
    <lineage>
        <taxon>Eukaryota</taxon>
        <taxon>Viridiplantae</taxon>
        <taxon>Streptophyta</taxon>
        <taxon>Embryophyta</taxon>
        <taxon>Tracheophyta</taxon>
        <taxon>Spermatophyta</taxon>
        <taxon>Magnoliopsida</taxon>
        <taxon>Liliopsida</taxon>
        <taxon>Acoraceae</taxon>
        <taxon>Acorus</taxon>
    </lineage>
</organism>
<name>A0AAV9BQD4_ACOGR</name>
<proteinExistence type="predicted"/>
<keyword evidence="1" id="KW-0675">Receptor</keyword>
<dbReference type="Proteomes" id="UP001179952">
    <property type="component" value="Unassembled WGS sequence"/>
</dbReference>
<keyword evidence="1" id="KW-0808">Transferase</keyword>